<dbReference type="Proteomes" id="UP001295469">
    <property type="component" value="Chromosome C02"/>
</dbReference>
<dbReference type="PaxDb" id="3708-A0A078JIF5"/>
<name>A0A078JIF5_BRANA</name>
<protein>
    <submittedName>
        <fullName evidence="1">(rape) hypothetical protein</fullName>
    </submittedName>
    <submittedName>
        <fullName evidence="2">BnaUnng01400D protein</fullName>
    </submittedName>
</protein>
<dbReference type="EMBL" id="LK035168">
    <property type="protein sequence ID" value="CDY66250.1"/>
    <property type="molecule type" value="Genomic_DNA"/>
</dbReference>
<proteinExistence type="predicted"/>
<reference evidence="1" key="3">
    <citation type="submission" date="2021-01" db="EMBL/GenBank/DDBJ databases">
        <authorList>
            <consortium name="Genoscope - CEA"/>
            <person name="William W."/>
        </authorList>
    </citation>
    <scope>NUCLEOTIDE SEQUENCE</scope>
</reference>
<dbReference type="Gramene" id="CDY66250">
    <property type="protein sequence ID" value="CDY66250"/>
    <property type="gene ID" value="GSBRNA2T00052381001"/>
</dbReference>
<evidence type="ECO:0000313" key="2">
    <source>
        <dbReference type="EMBL" id="CDY66250.1"/>
    </source>
</evidence>
<evidence type="ECO:0000313" key="1">
    <source>
        <dbReference type="EMBL" id="CAF1895410.1"/>
    </source>
</evidence>
<organism evidence="2">
    <name type="scientific">Brassica napus</name>
    <name type="common">Rape</name>
    <dbReference type="NCBI Taxonomy" id="3708"/>
    <lineage>
        <taxon>Eukaryota</taxon>
        <taxon>Viridiplantae</taxon>
        <taxon>Streptophyta</taxon>
        <taxon>Embryophyta</taxon>
        <taxon>Tracheophyta</taxon>
        <taxon>Spermatophyta</taxon>
        <taxon>Magnoliopsida</taxon>
        <taxon>eudicotyledons</taxon>
        <taxon>Gunneridae</taxon>
        <taxon>Pentapetalae</taxon>
        <taxon>rosids</taxon>
        <taxon>malvids</taxon>
        <taxon>Brassicales</taxon>
        <taxon>Brassicaceae</taxon>
        <taxon>Brassiceae</taxon>
        <taxon>Brassica</taxon>
    </lineage>
</organism>
<reference evidence="2" key="1">
    <citation type="journal article" date="2014" name="Science">
        <title>Plant genetics. Early allopolyploid evolution in the post-Neolithic Brassica napus oilseed genome.</title>
        <authorList>
            <person name="Chalhoub B."/>
            <person name="Denoeud F."/>
            <person name="Liu S."/>
            <person name="Parkin I.A."/>
            <person name="Tang H."/>
            <person name="Wang X."/>
            <person name="Chiquet J."/>
            <person name="Belcram H."/>
            <person name="Tong C."/>
            <person name="Samans B."/>
            <person name="Correa M."/>
            <person name="Da Silva C."/>
            <person name="Just J."/>
            <person name="Falentin C."/>
            <person name="Koh C.S."/>
            <person name="Le Clainche I."/>
            <person name="Bernard M."/>
            <person name="Bento P."/>
            <person name="Noel B."/>
            <person name="Labadie K."/>
            <person name="Alberti A."/>
            <person name="Charles M."/>
            <person name="Arnaud D."/>
            <person name="Guo H."/>
            <person name="Daviaud C."/>
            <person name="Alamery S."/>
            <person name="Jabbari K."/>
            <person name="Zhao M."/>
            <person name="Edger P.P."/>
            <person name="Chelaifa H."/>
            <person name="Tack D."/>
            <person name="Lassalle G."/>
            <person name="Mestiri I."/>
            <person name="Schnel N."/>
            <person name="Le Paslier M.C."/>
            <person name="Fan G."/>
            <person name="Renault V."/>
            <person name="Bayer P.E."/>
            <person name="Golicz A.A."/>
            <person name="Manoli S."/>
            <person name="Lee T.H."/>
            <person name="Thi V.H."/>
            <person name="Chalabi S."/>
            <person name="Hu Q."/>
            <person name="Fan C."/>
            <person name="Tollenaere R."/>
            <person name="Lu Y."/>
            <person name="Battail C."/>
            <person name="Shen J."/>
            <person name="Sidebottom C.H."/>
            <person name="Wang X."/>
            <person name="Canaguier A."/>
            <person name="Chauveau A."/>
            <person name="Berard A."/>
            <person name="Deniot G."/>
            <person name="Guan M."/>
            <person name="Liu Z."/>
            <person name="Sun F."/>
            <person name="Lim Y.P."/>
            <person name="Lyons E."/>
            <person name="Town C.D."/>
            <person name="Bancroft I."/>
            <person name="Wang X."/>
            <person name="Meng J."/>
            <person name="Ma J."/>
            <person name="Pires J.C."/>
            <person name="King G.J."/>
            <person name="Brunel D."/>
            <person name="Delourme R."/>
            <person name="Renard M."/>
            <person name="Aury J.M."/>
            <person name="Adams K.L."/>
            <person name="Batley J."/>
            <person name="Snowdon R.J."/>
            <person name="Tost J."/>
            <person name="Edwards D."/>
            <person name="Zhou Y."/>
            <person name="Hua W."/>
            <person name="Sharpe A.G."/>
            <person name="Paterson A.H."/>
            <person name="Guan C."/>
            <person name="Wincker P."/>
        </authorList>
    </citation>
    <scope>NUCLEOTIDE SEQUENCE [LARGE SCALE GENOMIC DNA]</scope>
</reference>
<reference evidence="2" key="2">
    <citation type="submission" date="2014-06" db="EMBL/GenBank/DDBJ databases">
        <authorList>
            <person name="Genoscope - CEA"/>
        </authorList>
    </citation>
    <scope>NUCLEOTIDE SEQUENCE</scope>
</reference>
<accession>A0A078JIF5</accession>
<sequence length="81" mass="9644">MVAYQTFFFTGFWETRYLNKEGELIGVDMLLLDEKVTLIQGFIGENLLNTFRHLQIRKNPPWRNRSRSRVMSPGFFDSGRR</sequence>
<dbReference type="AlphaFoldDB" id="A0A078JIF5"/>
<gene>
    <name evidence="2" type="primary">BnaUnng01400D</name>
    <name evidence="1" type="ORF">DARMORV10_C02P16650.1</name>
    <name evidence="2" type="ORF">GSBRNA2T00052381001</name>
</gene>
<dbReference type="EMBL" id="HG994366">
    <property type="protein sequence ID" value="CAF1895410.1"/>
    <property type="molecule type" value="Genomic_DNA"/>
</dbReference>